<protein>
    <submittedName>
        <fullName evidence="1">Uncharacterized protein</fullName>
    </submittedName>
</protein>
<sequence length="90" mass="9932">MQNQTNYQAKSPTPLVNVKDDRNRQIAFKWAILSLVRNGQSIVLVLVHVVNTKGGTSSGKSFNSFPCTPCMWPIDRPFLVSGVEINSRAG</sequence>
<dbReference type="Proteomes" id="UP000324897">
    <property type="component" value="Chromosome 2"/>
</dbReference>
<gene>
    <name evidence="1" type="ORF">EJB05_27375</name>
</gene>
<evidence type="ECO:0000313" key="1">
    <source>
        <dbReference type="EMBL" id="TVU24910.1"/>
    </source>
</evidence>
<keyword evidence="2" id="KW-1185">Reference proteome</keyword>
<comment type="caution">
    <text evidence="1">The sequence shown here is derived from an EMBL/GenBank/DDBJ whole genome shotgun (WGS) entry which is preliminary data.</text>
</comment>
<organism evidence="1 2">
    <name type="scientific">Eragrostis curvula</name>
    <name type="common">weeping love grass</name>
    <dbReference type="NCBI Taxonomy" id="38414"/>
    <lineage>
        <taxon>Eukaryota</taxon>
        <taxon>Viridiplantae</taxon>
        <taxon>Streptophyta</taxon>
        <taxon>Embryophyta</taxon>
        <taxon>Tracheophyta</taxon>
        <taxon>Spermatophyta</taxon>
        <taxon>Magnoliopsida</taxon>
        <taxon>Liliopsida</taxon>
        <taxon>Poales</taxon>
        <taxon>Poaceae</taxon>
        <taxon>PACMAD clade</taxon>
        <taxon>Chloridoideae</taxon>
        <taxon>Eragrostideae</taxon>
        <taxon>Eragrostidinae</taxon>
        <taxon>Eragrostis</taxon>
    </lineage>
</organism>
<evidence type="ECO:0000313" key="2">
    <source>
        <dbReference type="Proteomes" id="UP000324897"/>
    </source>
</evidence>
<accession>A0A5J9UP31</accession>
<name>A0A5J9UP31_9POAL</name>
<proteinExistence type="predicted"/>
<dbReference type="EMBL" id="RWGY01000013">
    <property type="protein sequence ID" value="TVU24910.1"/>
    <property type="molecule type" value="Genomic_DNA"/>
</dbReference>
<dbReference type="Gramene" id="TVU24910">
    <property type="protein sequence ID" value="TVU24910"/>
    <property type="gene ID" value="EJB05_27375"/>
</dbReference>
<dbReference type="AlphaFoldDB" id="A0A5J9UP31"/>
<feature type="non-terminal residue" evidence="1">
    <location>
        <position position="90"/>
    </location>
</feature>
<reference evidence="1 2" key="1">
    <citation type="journal article" date="2019" name="Sci. Rep.">
        <title>A high-quality genome of Eragrostis curvula grass provides insights into Poaceae evolution and supports new strategies to enhance forage quality.</title>
        <authorList>
            <person name="Carballo J."/>
            <person name="Santos B.A.C.M."/>
            <person name="Zappacosta D."/>
            <person name="Garbus I."/>
            <person name="Selva J.P."/>
            <person name="Gallo C.A."/>
            <person name="Diaz A."/>
            <person name="Albertini E."/>
            <person name="Caccamo M."/>
            <person name="Echenique V."/>
        </authorList>
    </citation>
    <scope>NUCLEOTIDE SEQUENCE [LARGE SCALE GENOMIC DNA]</scope>
    <source>
        <strain evidence="2">cv. Victoria</strain>
        <tissue evidence="1">Leaf</tissue>
    </source>
</reference>